<feature type="compositionally biased region" description="Gly residues" evidence="1">
    <location>
        <begin position="31"/>
        <end position="40"/>
    </location>
</feature>
<name>A0A918B117_9ACTN</name>
<evidence type="ECO:0000313" key="2">
    <source>
        <dbReference type="EMBL" id="GGQ13288.1"/>
    </source>
</evidence>
<dbReference type="Proteomes" id="UP000654123">
    <property type="component" value="Unassembled WGS sequence"/>
</dbReference>
<comment type="caution">
    <text evidence="2">The sequence shown here is derived from an EMBL/GenBank/DDBJ whole genome shotgun (WGS) entry which is preliminary data.</text>
</comment>
<reference evidence="2" key="2">
    <citation type="submission" date="2020-09" db="EMBL/GenBank/DDBJ databases">
        <authorList>
            <person name="Sun Q."/>
            <person name="Ohkuma M."/>
        </authorList>
    </citation>
    <scope>NUCLEOTIDE SEQUENCE</scope>
    <source>
        <strain evidence="2">JCM 4335</strain>
    </source>
</reference>
<feature type="region of interest" description="Disordered" evidence="1">
    <location>
        <begin position="28"/>
        <end position="84"/>
    </location>
</feature>
<sequence length="84" mass="8221">MFRQDLLVVGTGHVRLSPGDFSRMLVRGAGAAPGFGGTRGPPGSERSGTGGTPVGARWRAGGNLSGGGGHPGVDAPTDGVSPNP</sequence>
<evidence type="ECO:0000256" key="1">
    <source>
        <dbReference type="SAM" id="MobiDB-lite"/>
    </source>
</evidence>
<protein>
    <submittedName>
        <fullName evidence="2">Uncharacterized protein</fullName>
    </submittedName>
</protein>
<proteinExistence type="predicted"/>
<keyword evidence="3" id="KW-1185">Reference proteome</keyword>
<accession>A0A918B117</accession>
<reference evidence="2" key="1">
    <citation type="journal article" date="2014" name="Int. J. Syst. Evol. Microbiol.">
        <title>Complete genome sequence of Corynebacterium casei LMG S-19264T (=DSM 44701T), isolated from a smear-ripened cheese.</title>
        <authorList>
            <consortium name="US DOE Joint Genome Institute (JGI-PGF)"/>
            <person name="Walter F."/>
            <person name="Albersmeier A."/>
            <person name="Kalinowski J."/>
            <person name="Ruckert C."/>
        </authorList>
    </citation>
    <scope>NUCLEOTIDE SEQUENCE</scope>
    <source>
        <strain evidence="2">JCM 4335</strain>
    </source>
</reference>
<dbReference type="EMBL" id="BMSV01000006">
    <property type="protein sequence ID" value="GGQ13288.1"/>
    <property type="molecule type" value="Genomic_DNA"/>
</dbReference>
<organism evidence="2 3">
    <name type="scientific">Streptomyces roseolilacinus</name>
    <dbReference type="NCBI Taxonomy" id="66904"/>
    <lineage>
        <taxon>Bacteria</taxon>
        <taxon>Bacillati</taxon>
        <taxon>Actinomycetota</taxon>
        <taxon>Actinomycetes</taxon>
        <taxon>Kitasatosporales</taxon>
        <taxon>Streptomycetaceae</taxon>
        <taxon>Streptomyces</taxon>
    </lineage>
</organism>
<gene>
    <name evidence="2" type="ORF">GCM10010249_35070</name>
</gene>
<evidence type="ECO:0000313" key="3">
    <source>
        <dbReference type="Proteomes" id="UP000654123"/>
    </source>
</evidence>
<dbReference type="AlphaFoldDB" id="A0A918B117"/>